<keyword evidence="8" id="KW-0966">Cell projection</keyword>
<evidence type="ECO:0000256" key="5">
    <source>
        <dbReference type="RuleBase" id="RU362066"/>
    </source>
</evidence>
<evidence type="ECO:0000313" key="8">
    <source>
        <dbReference type="EMBL" id="SEE46207.1"/>
    </source>
</evidence>
<dbReference type="GO" id="GO:0007155">
    <property type="term" value="P:cell adhesion"/>
    <property type="evidence" value="ECO:0007669"/>
    <property type="project" value="InterPro"/>
</dbReference>
<evidence type="ECO:0000259" key="6">
    <source>
        <dbReference type="Pfam" id="PF02465"/>
    </source>
</evidence>
<keyword evidence="3" id="KW-0175">Coiled coil</keyword>
<dbReference type="InterPro" id="IPR040026">
    <property type="entry name" value="FliD"/>
</dbReference>
<evidence type="ECO:0000256" key="1">
    <source>
        <dbReference type="ARBA" id="ARBA00009764"/>
    </source>
</evidence>
<keyword evidence="5" id="KW-0964">Secreted</keyword>
<dbReference type="Proteomes" id="UP000242849">
    <property type="component" value="Unassembled WGS sequence"/>
</dbReference>
<accession>A0A1H5J1P1</accession>
<dbReference type="EMBL" id="FNSC01000001">
    <property type="protein sequence ID" value="SEE46207.1"/>
    <property type="molecule type" value="Genomic_DNA"/>
</dbReference>
<dbReference type="GO" id="GO:0071973">
    <property type="term" value="P:bacterial-type flagellum-dependent cell motility"/>
    <property type="evidence" value="ECO:0007669"/>
    <property type="project" value="TreeGrafter"/>
</dbReference>
<evidence type="ECO:0000259" key="7">
    <source>
        <dbReference type="Pfam" id="PF07195"/>
    </source>
</evidence>
<evidence type="ECO:0000256" key="2">
    <source>
        <dbReference type="ARBA" id="ARBA00011255"/>
    </source>
</evidence>
<dbReference type="PANTHER" id="PTHR30288">
    <property type="entry name" value="FLAGELLAR CAP/ASSEMBLY PROTEIN FLID"/>
    <property type="match status" value="1"/>
</dbReference>
<dbReference type="STRING" id="53406.SAMN05421553_4859"/>
<evidence type="ECO:0000313" key="9">
    <source>
        <dbReference type="Proteomes" id="UP000242849"/>
    </source>
</evidence>
<feature type="domain" description="Flagellar hook-associated protein 2 C-terminal" evidence="7">
    <location>
        <begin position="237"/>
        <end position="466"/>
    </location>
</feature>
<dbReference type="GO" id="GO:0009421">
    <property type="term" value="C:bacterial-type flagellum filament cap"/>
    <property type="evidence" value="ECO:0007669"/>
    <property type="project" value="InterPro"/>
</dbReference>
<sequence>MAGVTGIGSGINIDSIVAALVDAERAPKTNQLDRLEKTTTTRISAIGSLTGALNTFKTAVDSLNKVSLFESRTASSSNSSVFKVTAAATAPAGTYNLQVEQLATSSKVALQSVAGGSTATFNSGTLAISAGSSSFNVNITASNNTLAGMRDAINEAGKDSGVSATIISDASGSRLVLSSTKSGAGNDIQVVASEDGVTSGSNLLTSQNFAPVVDPGNSDAFLPPSSTTGAGGVITKAQSAKLSIDGLQLVRDTNRVEDALEGVTIDLVAAQAPADLAAGKTVTLTVGVDKAGVKTNLQKFVDAYNALIATTSQLTAVVPVDGGAPVTGPLLGDSSVRNVLSGLRNEMVKMTGEGGIRALAGLGIASDWKTGQLKIDDAKLTKALESNFDQVGDYLAGSDGLMGRLSKSVGSYVGDTGVLKQRADALQTTKLGVDEQRKALAIRVESLQARLYAQYNAMDSLVGRLKKTSESLAGQLASLPGFVKKDK</sequence>
<keyword evidence="8" id="KW-0969">Cilium</keyword>
<reference evidence="9" key="1">
    <citation type="submission" date="2016-10" db="EMBL/GenBank/DDBJ databases">
        <authorList>
            <person name="Varghese N."/>
            <person name="Submissions S."/>
        </authorList>
    </citation>
    <scope>NUCLEOTIDE SEQUENCE [LARGE SCALE GENOMIC DNA]</scope>
    <source>
        <strain evidence="9">DSM 12111</strain>
    </source>
</reference>
<dbReference type="AlphaFoldDB" id="A0A1H5J1P1"/>
<name>A0A1H5J1P1_PSEAG</name>
<comment type="subcellular location">
    <subcellularLocation>
        <location evidence="5">Secreted</location>
    </subcellularLocation>
    <subcellularLocation>
        <location evidence="5">Bacterial flagellum</location>
    </subcellularLocation>
</comment>
<dbReference type="InterPro" id="IPR003481">
    <property type="entry name" value="FliD_N"/>
</dbReference>
<feature type="domain" description="Flagellar hook-associated protein 2 N-terminal" evidence="6">
    <location>
        <begin position="9"/>
        <end position="105"/>
    </location>
</feature>
<dbReference type="Pfam" id="PF07195">
    <property type="entry name" value="FliD_C"/>
    <property type="match status" value="1"/>
</dbReference>
<dbReference type="RefSeq" id="WP_090387540.1">
    <property type="nucleotide sequence ID" value="NZ_FNSC01000001.1"/>
</dbReference>
<dbReference type="InterPro" id="IPR010810">
    <property type="entry name" value="Flagellin_hook_IN_motif"/>
</dbReference>
<proteinExistence type="inferred from homology"/>
<organism evidence="8 9">
    <name type="scientific">Pseudomonas anguilliseptica</name>
    <dbReference type="NCBI Taxonomy" id="53406"/>
    <lineage>
        <taxon>Bacteria</taxon>
        <taxon>Pseudomonadati</taxon>
        <taxon>Pseudomonadota</taxon>
        <taxon>Gammaproteobacteria</taxon>
        <taxon>Pseudomonadales</taxon>
        <taxon>Pseudomonadaceae</taxon>
        <taxon>Pseudomonas</taxon>
    </lineage>
</organism>
<dbReference type="Pfam" id="PF02465">
    <property type="entry name" value="FliD_N"/>
    <property type="match status" value="1"/>
</dbReference>
<protein>
    <recommendedName>
        <fullName evidence="5">Flagellar hook-associated protein 2</fullName>
        <shortName evidence="5">HAP2</shortName>
    </recommendedName>
    <alternativeName>
        <fullName evidence="5">Flagellar cap protein</fullName>
    </alternativeName>
</protein>
<dbReference type="InterPro" id="IPR010809">
    <property type="entry name" value="FliD_C"/>
</dbReference>
<dbReference type="OrthoDB" id="9810816at2"/>
<dbReference type="GO" id="GO:0005576">
    <property type="term" value="C:extracellular region"/>
    <property type="evidence" value="ECO:0007669"/>
    <property type="project" value="UniProtKB-SubCell"/>
</dbReference>
<gene>
    <name evidence="8" type="ORF">SAMN05421553_4859</name>
</gene>
<evidence type="ECO:0000256" key="4">
    <source>
        <dbReference type="ARBA" id="ARBA00023143"/>
    </source>
</evidence>
<dbReference type="GO" id="GO:0009424">
    <property type="term" value="C:bacterial-type flagellum hook"/>
    <property type="evidence" value="ECO:0007669"/>
    <property type="project" value="UniProtKB-UniRule"/>
</dbReference>
<keyword evidence="4 5" id="KW-0975">Bacterial flagellum</keyword>
<dbReference type="PANTHER" id="PTHR30288:SF0">
    <property type="entry name" value="FLAGELLAR HOOK-ASSOCIATED PROTEIN 2"/>
    <property type="match status" value="1"/>
</dbReference>
<keyword evidence="9" id="KW-1185">Reference proteome</keyword>
<keyword evidence="8" id="KW-0282">Flagellum</keyword>
<comment type="subunit">
    <text evidence="2 5">Homopentamer.</text>
</comment>
<evidence type="ECO:0000256" key="3">
    <source>
        <dbReference type="ARBA" id="ARBA00023054"/>
    </source>
</evidence>
<dbReference type="Pfam" id="PF07196">
    <property type="entry name" value="Flagellin_IN"/>
    <property type="match status" value="1"/>
</dbReference>
<comment type="similarity">
    <text evidence="1 5">Belongs to the FliD family.</text>
</comment>
<comment type="function">
    <text evidence="5">Required for morphogenesis and for the elongation of the flagellar filament by facilitating polymerization of the flagellin monomers at the tip of growing filament. Forms a capping structure, which prevents flagellin subunits (transported through the central channel of the flagellum) from leaking out without polymerization at the distal end.</text>
</comment>